<dbReference type="GO" id="GO:0010181">
    <property type="term" value="F:FMN binding"/>
    <property type="evidence" value="ECO:0007669"/>
    <property type="project" value="InterPro"/>
</dbReference>
<dbReference type="GO" id="GO:0016655">
    <property type="term" value="F:oxidoreductase activity, acting on NAD(P)H, quinone or similar compound as acceptor"/>
    <property type="evidence" value="ECO:0007669"/>
    <property type="project" value="InterPro"/>
</dbReference>
<dbReference type="PANTHER" id="PTHR43741">
    <property type="entry name" value="FMN-DEPENDENT NADH-AZOREDUCTASE 1"/>
    <property type="match status" value="1"/>
</dbReference>
<sequence length="209" mass="22678">MTTLLHIIASARGELSHSRRAGQAMAQALLTQRPSLTLIERDLGHRPVPHPDARFVEASLMPEDQRGDAQHAALMLSETLIDELDAADFVVLSTPMHNFTVPSVLKAWLDHIVRPRRTFRITAAGKIGLLRDRPVRVLLACGGALGDAAAGQIDFATPYLRYVFATIGITDLQVLPLENLNRGAGAQAVTQASFHAWLDGLSFCAGNGW</sequence>
<dbReference type="PANTHER" id="PTHR43741:SF4">
    <property type="entry name" value="FMN-DEPENDENT NADH:QUINONE OXIDOREDUCTASE"/>
    <property type="match status" value="1"/>
</dbReference>
<name>A0A1J5QAS3_9ZZZZ</name>
<dbReference type="EMBL" id="MLJW01001018">
    <property type="protein sequence ID" value="OIQ80750.1"/>
    <property type="molecule type" value="Genomic_DNA"/>
</dbReference>
<dbReference type="SUPFAM" id="SSF52218">
    <property type="entry name" value="Flavoproteins"/>
    <property type="match status" value="1"/>
</dbReference>
<evidence type="ECO:0000256" key="3">
    <source>
        <dbReference type="ARBA" id="ARBA00023002"/>
    </source>
</evidence>
<dbReference type="InterPro" id="IPR023048">
    <property type="entry name" value="NADH:quinone_OxRdtase_FMN_depd"/>
</dbReference>
<proteinExistence type="inferred from homology"/>
<protein>
    <recommendedName>
        <fullName evidence="5">FMN-dependent NADH-azoreductase</fullName>
        <ecNumber evidence="5">1.7.1.17</ecNumber>
    </recommendedName>
</protein>
<accession>A0A1J5QAS3</accession>
<comment type="caution">
    <text evidence="8">The sequence shown here is derived from an EMBL/GenBank/DDBJ whole genome shotgun (WGS) entry which is preliminary data.</text>
</comment>
<evidence type="ECO:0000256" key="1">
    <source>
        <dbReference type="ARBA" id="ARBA00022630"/>
    </source>
</evidence>
<evidence type="ECO:0000256" key="6">
    <source>
        <dbReference type="ARBA" id="ARBA00048542"/>
    </source>
</evidence>
<dbReference type="AlphaFoldDB" id="A0A1J5QAS3"/>
<dbReference type="EC" id="1.7.1.17" evidence="5"/>
<keyword evidence="1" id="KW-0285">Flavoprotein</keyword>
<comment type="catalytic activity">
    <reaction evidence="6">
        <text>N,N-dimethyl-1,4-phenylenediamine + anthranilate + 2 NAD(+) = 2-(4-dimethylaminophenyl)diazenylbenzoate + 2 NADH + 2 H(+)</text>
        <dbReference type="Rhea" id="RHEA:55872"/>
        <dbReference type="ChEBI" id="CHEBI:15378"/>
        <dbReference type="ChEBI" id="CHEBI:15783"/>
        <dbReference type="ChEBI" id="CHEBI:16567"/>
        <dbReference type="ChEBI" id="CHEBI:57540"/>
        <dbReference type="ChEBI" id="CHEBI:57945"/>
        <dbReference type="ChEBI" id="CHEBI:71579"/>
        <dbReference type="EC" id="1.7.1.17"/>
    </reaction>
    <physiologicalReaction direction="right-to-left" evidence="6">
        <dbReference type="Rhea" id="RHEA:55874"/>
    </physiologicalReaction>
</comment>
<keyword evidence="2" id="KW-0288">FMN</keyword>
<dbReference type="InterPro" id="IPR050104">
    <property type="entry name" value="FMN-dep_NADH:Q_OxRdtase_AzoR1"/>
</dbReference>
<organism evidence="8">
    <name type="scientific">mine drainage metagenome</name>
    <dbReference type="NCBI Taxonomy" id="410659"/>
    <lineage>
        <taxon>unclassified sequences</taxon>
        <taxon>metagenomes</taxon>
        <taxon>ecological metagenomes</taxon>
    </lineage>
</organism>
<evidence type="ECO:0000313" key="8">
    <source>
        <dbReference type="EMBL" id="OIQ80750.1"/>
    </source>
</evidence>
<dbReference type="InterPro" id="IPR003680">
    <property type="entry name" value="Flavodoxin_fold"/>
</dbReference>
<dbReference type="HAMAP" id="MF_01216">
    <property type="entry name" value="Azoreductase_type1"/>
    <property type="match status" value="1"/>
</dbReference>
<keyword evidence="3 8" id="KW-0560">Oxidoreductase</keyword>
<evidence type="ECO:0000256" key="2">
    <source>
        <dbReference type="ARBA" id="ARBA00022643"/>
    </source>
</evidence>
<dbReference type="Gene3D" id="3.40.50.360">
    <property type="match status" value="1"/>
</dbReference>
<dbReference type="Pfam" id="PF02525">
    <property type="entry name" value="Flavodoxin_2"/>
    <property type="match status" value="1"/>
</dbReference>
<reference evidence="8" key="1">
    <citation type="submission" date="2016-10" db="EMBL/GenBank/DDBJ databases">
        <title>Sequence of Gallionella enrichment culture.</title>
        <authorList>
            <person name="Poehlein A."/>
            <person name="Muehling M."/>
            <person name="Daniel R."/>
        </authorList>
    </citation>
    <scope>NUCLEOTIDE SEQUENCE</scope>
</reference>
<dbReference type="InterPro" id="IPR029039">
    <property type="entry name" value="Flavoprotein-like_sf"/>
</dbReference>
<evidence type="ECO:0000256" key="5">
    <source>
        <dbReference type="ARBA" id="ARBA00024061"/>
    </source>
</evidence>
<evidence type="ECO:0000259" key="7">
    <source>
        <dbReference type="Pfam" id="PF02525"/>
    </source>
</evidence>
<gene>
    <name evidence="8" type="primary">azoR1_1</name>
    <name evidence="8" type="ORF">GALL_374980</name>
</gene>
<feature type="domain" description="Flavodoxin-like fold" evidence="7">
    <location>
        <begin position="3"/>
        <end position="197"/>
    </location>
</feature>
<keyword evidence="4" id="KW-0520">NAD</keyword>
<evidence type="ECO:0000256" key="4">
    <source>
        <dbReference type="ARBA" id="ARBA00023027"/>
    </source>
</evidence>